<feature type="compositionally biased region" description="Polar residues" evidence="1">
    <location>
        <begin position="51"/>
        <end position="63"/>
    </location>
</feature>
<dbReference type="EMBL" id="AZST01000004">
    <property type="protein sequence ID" value="KEP55542.1"/>
    <property type="molecule type" value="Genomic_DNA"/>
</dbReference>
<feature type="compositionally biased region" description="Basic and acidic residues" evidence="1">
    <location>
        <begin position="274"/>
        <end position="285"/>
    </location>
</feature>
<proteinExistence type="predicted"/>
<feature type="region of interest" description="Disordered" evidence="1">
    <location>
        <begin position="36"/>
        <end position="72"/>
    </location>
</feature>
<evidence type="ECO:0000256" key="1">
    <source>
        <dbReference type="SAM" id="MobiDB-lite"/>
    </source>
</evidence>
<comment type="caution">
    <text evidence="2">The sequence shown here is derived from an EMBL/GenBank/DDBJ whole genome shotgun (WGS) entry which is preliminary data.</text>
</comment>
<keyword evidence="3" id="KW-1185">Reference proteome</keyword>
<protein>
    <submittedName>
        <fullName evidence="2">Uncharacterized protein</fullName>
    </submittedName>
</protein>
<feature type="region of interest" description="Disordered" evidence="1">
    <location>
        <begin position="262"/>
        <end position="286"/>
    </location>
</feature>
<evidence type="ECO:0000313" key="2">
    <source>
        <dbReference type="EMBL" id="KEP55542.1"/>
    </source>
</evidence>
<evidence type="ECO:0000313" key="3">
    <source>
        <dbReference type="Proteomes" id="UP000027456"/>
    </source>
</evidence>
<sequence>MIVMGDGIGLERPALRGFRRVDDKCSRRLSVNPKYLNNMATPTTSHEHTPNSDSAGLSHTMSFFSDPHPMSSPPLDLHFPSRSHDSDSAGLDDFDAALFGHPNLVSLDSALGLQHPMLDPRRSILMSTPEHDMLNAVNSVGDHQCTALRTQPGSQPRTMAGKHTDTSSPPLQLQFIIGPECSRLDDSSAHVPSAASLYQVVHPNVDDVIVNFDTKSKSFPRRTKAQCANQIDPFAEHFLRHRLGEVKWQTFSSRLFERRLGATRNRSRASRPRRLSDGSETHETKSTGASAVDFLVKVEVVKEVLRTFVPHPYNPIKSLSHPYSDAPSGSVTLTRNTVLALSGWSNTQFSYWARRAEAVSVLASHDDRLRAVANALERRLHPHTKFPDSPIEEEHVTGKGLDAIVDDVKKRTGASQFLRGKHSSLDPFSTVSPGADSSSDDADDVTQSPVTPHMGISSSSYPLLCSPGSPFHTRQPLPGDAYSPISATCSSPSSSSSPMFMLHDVDNLGLNGLGFGFEPGVGSASVGLSSANAIGLNDEPKRDWPGLPLSDERGVKRAWDDMLQIGNGKRIRTEDDNETGV</sequence>
<name>A0A074T0F9_9AGAM</name>
<accession>A0A074T0F9</accession>
<dbReference type="HOGENOM" id="CLU_508229_0_0_1"/>
<feature type="region of interest" description="Disordered" evidence="1">
    <location>
        <begin position="425"/>
        <end position="448"/>
    </location>
</feature>
<dbReference type="OrthoDB" id="2860408at2759"/>
<dbReference type="STRING" id="1423351.A0A074T0F9"/>
<dbReference type="AlphaFoldDB" id="A0A074T0F9"/>
<gene>
    <name evidence="2" type="ORF">V565_003060</name>
</gene>
<reference evidence="2 3" key="1">
    <citation type="submission" date="2013-12" db="EMBL/GenBank/DDBJ databases">
        <authorList>
            <person name="Cubeta M."/>
            <person name="Pakala S."/>
            <person name="Fedorova N."/>
            <person name="Thomas E."/>
            <person name="Dean R."/>
            <person name="Jabaji S."/>
            <person name="Neate S."/>
            <person name="Toda T."/>
            <person name="Tavantzis S."/>
            <person name="Vilgalys R."/>
            <person name="Bharathan N."/>
            <person name="Pakala S."/>
            <person name="Losada L.S."/>
            <person name="Zafar N."/>
            <person name="Nierman W."/>
        </authorList>
    </citation>
    <scope>NUCLEOTIDE SEQUENCE [LARGE SCALE GENOMIC DNA]</scope>
    <source>
        <strain evidence="2 3">123E</strain>
    </source>
</reference>
<dbReference type="Proteomes" id="UP000027456">
    <property type="component" value="Unassembled WGS sequence"/>
</dbReference>
<organism evidence="2 3">
    <name type="scientific">Rhizoctonia solani 123E</name>
    <dbReference type="NCBI Taxonomy" id="1423351"/>
    <lineage>
        <taxon>Eukaryota</taxon>
        <taxon>Fungi</taxon>
        <taxon>Dikarya</taxon>
        <taxon>Basidiomycota</taxon>
        <taxon>Agaricomycotina</taxon>
        <taxon>Agaricomycetes</taxon>
        <taxon>Cantharellales</taxon>
        <taxon>Ceratobasidiaceae</taxon>
        <taxon>Rhizoctonia</taxon>
    </lineage>
</organism>